<dbReference type="InterPro" id="IPR022542">
    <property type="entry name" value="FOCAD/RST1_DUF3730"/>
</dbReference>
<dbReference type="Proteomes" id="UP001497644">
    <property type="component" value="Chromosome 7"/>
</dbReference>
<dbReference type="SUPFAM" id="SSF48371">
    <property type="entry name" value="ARM repeat"/>
    <property type="match status" value="1"/>
</dbReference>
<dbReference type="GO" id="GO:0060147">
    <property type="term" value="P:regulation of post-transcriptional gene silencing"/>
    <property type="evidence" value="ECO:0007669"/>
    <property type="project" value="InterPro"/>
</dbReference>
<feature type="domain" description="DUF3730" evidence="2">
    <location>
        <begin position="454"/>
        <end position="673"/>
    </location>
</feature>
<gene>
    <name evidence="3" type="ORF">LPLAT_LOCUS12448</name>
</gene>
<name>A0AAV2P3J7_9HYME</name>
<dbReference type="Pfam" id="PF11229">
    <property type="entry name" value="Focadhesin"/>
    <property type="match status" value="1"/>
</dbReference>
<evidence type="ECO:0000313" key="4">
    <source>
        <dbReference type="Proteomes" id="UP001497644"/>
    </source>
</evidence>
<feature type="domain" description="Focadhesin C-terminal" evidence="1">
    <location>
        <begin position="765"/>
        <end position="1082"/>
    </location>
</feature>
<dbReference type="EMBL" id="OZ034830">
    <property type="protein sequence ID" value="CAL1687203.1"/>
    <property type="molecule type" value="Genomic_DNA"/>
</dbReference>
<dbReference type="InterPro" id="IPR016024">
    <property type="entry name" value="ARM-type_fold"/>
</dbReference>
<sequence length="1190" mass="136046">MDEIDYKLKSQNPTLISHAISKLIDVIKKKLEVEEKDISKIAEFKLLSSKCNSDDSIVSTSACQALIVLVEIGLWDVKSALASFMACLSSSKNYQAITIAVGQLLILDWKMQKERNEYTLQVPTQHPLITILNQEKLSWRSVLNQMKLIMHHHDKRVMEQSIELLRPVFMYILCNPSMDLCESCKRETWQLVIKSSNTLDLQAEILLWLCTNRIDTCVDANYRVLELAEVSLLKGDEEYCTTLIPLIASLIIQLLEYGHEPVQNFCTILDLIERSYDDIGNITIAMMTEIILVCPAAYLLNALQICTVIIDKMPCNIILLNALAASLLKWLAYPSLLCADALVIAKKLLIRIMSQKQTDSGDGIVSNKTLLMFSHSNRYIQFYTELIRSLYSLENDILSWLENLSLAPIDLRYMCRLILCGIFLYSNESIVVQKTCDILVQIAREINSFASHVLSLLLHKLTKSRDSSTLKYLLLAVPEFAMSKENLPIVIHTLDTMLNSGKPLKYFAIQLYTKALEKEPRCYRFISAALMDTMETDRSWHSDVTCAQAIKYICENRPEHGEELVPLLSQILNRCVDLNGGAASALALNSISALCKSAVIGIYSTWQVLAPKMRKEKRTVVLESLCELFADIPSYPFRASDDYDKFIVDILTHLWGYTICEDTRIAEAAFKALRSYHLERVPLSALPLDFRSDLVVSTAYPGKVSNEADKPEDVLQYVPGTCWIQMLKKVNKSVLSAAGDLLIFYIEDELSGLRSRIYTWPQGEPQNYKYLPERSVIRAVGEYLRRGNKADPSNQRVMVECLRIFAYKYKKPLPNVKWDFLKETMQISEEAKEYSLSIASRHCQISASAKLLTESFLSMYTSASEAGRLLLNEKHLVLYSNLDELCQAFQPNSLKQFLETSLYYIIEKISLNDERSVDLFNRIMSSYITALKSNVIHIGNRTLLTSMLEEILEKVDLTSKYLEKYLAAVMELLAKDIEKMTSPSVWWEVTPKKLRNAIAVRAEVSFREFNSINSPLTWLNEPINVAASNPEMQKYLLENIQKAQTNLRLEKSCDLGSQKDWILSFMSHIDALTMETSDEKNNIIFYCDILFVSIICLSGMDCLLPKKEFLTILRDERIRLFPQAISVLIDRQMWKSISCQIMKWLNHMRTSSVPDVYISAFQSALILLRHEEDYNLQWTNYLSVKTYIPT</sequence>
<dbReference type="PANTHER" id="PTHR16212">
    <property type="entry name" value="FOCADHESIN FAMILY MEMBER"/>
    <property type="match status" value="1"/>
</dbReference>
<keyword evidence="4" id="KW-1185">Reference proteome</keyword>
<organism evidence="3 4">
    <name type="scientific">Lasius platythorax</name>
    <dbReference type="NCBI Taxonomy" id="488582"/>
    <lineage>
        <taxon>Eukaryota</taxon>
        <taxon>Metazoa</taxon>
        <taxon>Ecdysozoa</taxon>
        <taxon>Arthropoda</taxon>
        <taxon>Hexapoda</taxon>
        <taxon>Insecta</taxon>
        <taxon>Pterygota</taxon>
        <taxon>Neoptera</taxon>
        <taxon>Endopterygota</taxon>
        <taxon>Hymenoptera</taxon>
        <taxon>Apocrita</taxon>
        <taxon>Aculeata</taxon>
        <taxon>Formicoidea</taxon>
        <taxon>Formicidae</taxon>
        <taxon>Formicinae</taxon>
        <taxon>Lasius</taxon>
        <taxon>Lasius</taxon>
    </lineage>
</organism>
<accession>A0AAV2P3J7</accession>
<dbReference type="PANTHER" id="PTHR16212:SF4">
    <property type="entry name" value="FOCADHESIN"/>
    <property type="match status" value="1"/>
</dbReference>
<dbReference type="InterPro" id="IPR021392">
    <property type="entry name" value="Focadhesin_C"/>
</dbReference>
<protein>
    <recommendedName>
        <fullName evidence="5">DUF3730 domain-containing protein</fullName>
    </recommendedName>
</protein>
<reference evidence="3" key="1">
    <citation type="submission" date="2024-04" db="EMBL/GenBank/DDBJ databases">
        <authorList>
            <consortium name="Molecular Ecology Group"/>
        </authorList>
    </citation>
    <scope>NUCLEOTIDE SEQUENCE</scope>
</reference>
<dbReference type="AlphaFoldDB" id="A0AAV2P3J7"/>
<evidence type="ECO:0000259" key="1">
    <source>
        <dbReference type="Pfam" id="PF11229"/>
    </source>
</evidence>
<proteinExistence type="predicted"/>
<evidence type="ECO:0000313" key="3">
    <source>
        <dbReference type="EMBL" id="CAL1687203.1"/>
    </source>
</evidence>
<dbReference type="Pfam" id="PF12530">
    <property type="entry name" value="DUF3730"/>
    <property type="match status" value="1"/>
</dbReference>
<evidence type="ECO:0008006" key="5">
    <source>
        <dbReference type="Google" id="ProtNLM"/>
    </source>
</evidence>
<evidence type="ECO:0000259" key="2">
    <source>
        <dbReference type="Pfam" id="PF12530"/>
    </source>
</evidence>
<dbReference type="InterPro" id="IPR045163">
    <property type="entry name" value="Focadhesin/RST1"/>
</dbReference>